<dbReference type="Gramene" id="PRQ28994">
    <property type="protein sequence ID" value="PRQ28994"/>
    <property type="gene ID" value="RchiOBHm_Chr5g0009021"/>
</dbReference>
<dbReference type="InterPro" id="IPR027417">
    <property type="entry name" value="P-loop_NTPase"/>
</dbReference>
<feature type="domain" description="NB-ARC" evidence="2">
    <location>
        <begin position="7"/>
        <end position="67"/>
    </location>
</feature>
<dbReference type="InterPro" id="IPR002182">
    <property type="entry name" value="NB-ARC"/>
</dbReference>
<dbReference type="Pfam" id="PF00931">
    <property type="entry name" value="NB-ARC"/>
    <property type="match status" value="1"/>
</dbReference>
<dbReference type="PANTHER" id="PTHR36766:SF61">
    <property type="entry name" value="NB-ARC DOMAIN DISEASE RESISTANCE PROTEIN"/>
    <property type="match status" value="1"/>
</dbReference>
<dbReference type="Proteomes" id="UP000238479">
    <property type="component" value="Chromosome 5"/>
</dbReference>
<dbReference type="GO" id="GO:0006952">
    <property type="term" value="P:defense response"/>
    <property type="evidence" value="ECO:0007669"/>
    <property type="project" value="UniProtKB-KW"/>
</dbReference>
<dbReference type="EMBL" id="PDCK01000043">
    <property type="protein sequence ID" value="PRQ28994.1"/>
    <property type="molecule type" value="Genomic_DNA"/>
</dbReference>
<keyword evidence="4" id="KW-1185">Reference proteome</keyword>
<dbReference type="InterPro" id="IPR042197">
    <property type="entry name" value="Apaf_helical"/>
</dbReference>
<dbReference type="OMA" id="CFESEVE"/>
<evidence type="ECO:0000256" key="1">
    <source>
        <dbReference type="ARBA" id="ARBA00022821"/>
    </source>
</evidence>
<dbReference type="GO" id="GO:0043531">
    <property type="term" value="F:ADP binding"/>
    <property type="evidence" value="ECO:0007669"/>
    <property type="project" value="InterPro"/>
</dbReference>
<gene>
    <name evidence="3" type="ORF">RchiOBHm_Chr5g0009021</name>
</gene>
<dbReference type="AlphaFoldDB" id="A0A2P6Q4C1"/>
<dbReference type="GO" id="GO:0016787">
    <property type="term" value="F:hydrolase activity"/>
    <property type="evidence" value="ECO:0007669"/>
    <property type="project" value="UniProtKB-KW"/>
</dbReference>
<dbReference type="STRING" id="74649.A0A2P6Q4C1"/>
<proteinExistence type="predicted"/>
<comment type="caution">
    <text evidence="3">The sequence shown here is derived from an EMBL/GenBank/DDBJ whole genome shotgun (WGS) entry which is preliminary data.</text>
</comment>
<dbReference type="Gene3D" id="1.10.8.430">
    <property type="entry name" value="Helical domain of apoptotic protease-activating factors"/>
    <property type="match status" value="1"/>
</dbReference>
<evidence type="ECO:0000313" key="4">
    <source>
        <dbReference type="Proteomes" id="UP000238479"/>
    </source>
</evidence>
<accession>A0A2P6Q4C1</accession>
<reference evidence="3 4" key="1">
    <citation type="journal article" date="2018" name="Nat. Genet.">
        <title>The Rosa genome provides new insights in the design of modern roses.</title>
        <authorList>
            <person name="Bendahmane M."/>
        </authorList>
    </citation>
    <scope>NUCLEOTIDE SEQUENCE [LARGE SCALE GENOMIC DNA]</scope>
    <source>
        <strain evidence="4">cv. Old Blush</strain>
    </source>
</reference>
<protein>
    <submittedName>
        <fullName evidence="3">Putative P-loop containing nucleoside triphosphate hydrolase</fullName>
    </submittedName>
</protein>
<organism evidence="3 4">
    <name type="scientific">Rosa chinensis</name>
    <name type="common">China rose</name>
    <dbReference type="NCBI Taxonomy" id="74649"/>
    <lineage>
        <taxon>Eukaryota</taxon>
        <taxon>Viridiplantae</taxon>
        <taxon>Streptophyta</taxon>
        <taxon>Embryophyta</taxon>
        <taxon>Tracheophyta</taxon>
        <taxon>Spermatophyta</taxon>
        <taxon>Magnoliopsida</taxon>
        <taxon>eudicotyledons</taxon>
        <taxon>Gunneridae</taxon>
        <taxon>Pentapetalae</taxon>
        <taxon>rosids</taxon>
        <taxon>fabids</taxon>
        <taxon>Rosales</taxon>
        <taxon>Rosaceae</taxon>
        <taxon>Rosoideae</taxon>
        <taxon>Rosoideae incertae sedis</taxon>
        <taxon>Rosa</taxon>
    </lineage>
</organism>
<sequence length="106" mass="11688">MGISITKWIELKALLNIGARGSKIIVTTRNMSVVSLLGSVDYQHPLEGLSHEDCMSLFVERAFRKEEEKNFPHLMEVANNIVKKCGGVPLAVTILGGMLYLKKGTT</sequence>
<dbReference type="PANTHER" id="PTHR36766">
    <property type="entry name" value="PLANT BROAD-SPECTRUM MILDEW RESISTANCE PROTEIN RPW8"/>
    <property type="match status" value="1"/>
</dbReference>
<keyword evidence="3" id="KW-0378">Hydrolase</keyword>
<dbReference type="SUPFAM" id="SSF52540">
    <property type="entry name" value="P-loop containing nucleoside triphosphate hydrolases"/>
    <property type="match status" value="1"/>
</dbReference>
<name>A0A2P6Q4C1_ROSCH</name>
<keyword evidence="1" id="KW-0611">Plant defense</keyword>
<evidence type="ECO:0000313" key="3">
    <source>
        <dbReference type="EMBL" id="PRQ28994.1"/>
    </source>
</evidence>
<evidence type="ECO:0000259" key="2">
    <source>
        <dbReference type="Pfam" id="PF00931"/>
    </source>
</evidence>